<sequence length="352" mass="37568">MDERSARTMLRHLAERNYDETTVDVDRAIRGGRRRRRRRAVAWVAAAVALVIGGVGAATIPALRDEPNAIRPVAPRFEKATGADLQVGKQRLQVGWRPDGVVGTTTVTGPDSQVVHFLAAGNQDAGPLTGQGPASVWLVEAASPLTFTEPGGPTVPGPVVHGAPSTWFEITGGPAPGGTLTWTPSPGLRAMVIAGSTTVAARIADSVRTDLVGPVRLPFTLPRPDDLQVSATVDTRYDNADYFAAVTFRKKGENGPIASEILFWLAHDTLPEHNSPPTRKLHGRGLRLSDGPPENGVNVWYHLGAGVVAGSTDAAQNGRYLRDRAGVIAMVESLRPVDTPADVDNWTNNYLR</sequence>
<keyword evidence="1" id="KW-0812">Transmembrane</keyword>
<dbReference type="Proteomes" id="UP001500967">
    <property type="component" value="Unassembled WGS sequence"/>
</dbReference>
<dbReference type="EMBL" id="BAAAGX010000010">
    <property type="protein sequence ID" value="GAA0240222.1"/>
    <property type="molecule type" value="Genomic_DNA"/>
</dbReference>
<keyword evidence="1" id="KW-0472">Membrane</keyword>
<feature type="transmembrane region" description="Helical" evidence="1">
    <location>
        <begin position="40"/>
        <end position="63"/>
    </location>
</feature>
<dbReference type="RefSeq" id="WP_344649126.1">
    <property type="nucleotide sequence ID" value="NZ_BAAAGX010000010.1"/>
</dbReference>
<evidence type="ECO:0000313" key="3">
    <source>
        <dbReference type="Proteomes" id="UP001500967"/>
    </source>
</evidence>
<reference evidence="3" key="1">
    <citation type="journal article" date="2019" name="Int. J. Syst. Evol. Microbiol.">
        <title>The Global Catalogue of Microorganisms (GCM) 10K type strain sequencing project: providing services to taxonomists for standard genome sequencing and annotation.</title>
        <authorList>
            <consortium name="The Broad Institute Genomics Platform"/>
            <consortium name="The Broad Institute Genome Sequencing Center for Infectious Disease"/>
            <person name="Wu L."/>
            <person name="Ma J."/>
        </authorList>
    </citation>
    <scope>NUCLEOTIDE SEQUENCE [LARGE SCALE GENOMIC DNA]</scope>
    <source>
        <strain evidence="3">JCM 10425</strain>
    </source>
</reference>
<keyword evidence="3" id="KW-1185">Reference proteome</keyword>
<comment type="caution">
    <text evidence="2">The sequence shown here is derived from an EMBL/GenBank/DDBJ whole genome shotgun (WGS) entry which is preliminary data.</text>
</comment>
<proteinExistence type="predicted"/>
<keyword evidence="1" id="KW-1133">Transmembrane helix</keyword>
<evidence type="ECO:0008006" key="4">
    <source>
        <dbReference type="Google" id="ProtNLM"/>
    </source>
</evidence>
<organism evidence="2 3">
    <name type="scientific">Cryptosporangium japonicum</name>
    <dbReference type="NCBI Taxonomy" id="80872"/>
    <lineage>
        <taxon>Bacteria</taxon>
        <taxon>Bacillati</taxon>
        <taxon>Actinomycetota</taxon>
        <taxon>Actinomycetes</taxon>
        <taxon>Cryptosporangiales</taxon>
        <taxon>Cryptosporangiaceae</taxon>
        <taxon>Cryptosporangium</taxon>
    </lineage>
</organism>
<protein>
    <recommendedName>
        <fullName evidence="4">Anti-sigma factor</fullName>
    </recommendedName>
</protein>
<gene>
    <name evidence="2" type="ORF">GCM10009539_26920</name>
</gene>
<accession>A0ABP3DV29</accession>
<evidence type="ECO:0000256" key="1">
    <source>
        <dbReference type="SAM" id="Phobius"/>
    </source>
</evidence>
<evidence type="ECO:0000313" key="2">
    <source>
        <dbReference type="EMBL" id="GAA0240222.1"/>
    </source>
</evidence>
<name>A0ABP3DV29_9ACTN</name>